<accession>A0A4R1CJ34</accession>
<gene>
    <name evidence="1" type="ORF">EPD65_00395</name>
</gene>
<protein>
    <submittedName>
        <fullName evidence="1">Replication initiation protein</fullName>
    </submittedName>
</protein>
<dbReference type="Proteomes" id="UP000295453">
    <property type="component" value="Unassembled WGS sequence"/>
</dbReference>
<name>A0A4R1CJ34_9ACTN</name>
<dbReference type="EMBL" id="SJZJ01000001">
    <property type="protein sequence ID" value="TCJ31071.1"/>
    <property type="molecule type" value="Genomic_DNA"/>
</dbReference>
<dbReference type="Pfam" id="PF20199">
    <property type="entry name" value="RepSA"/>
    <property type="match status" value="1"/>
</dbReference>
<proteinExistence type="predicted"/>
<dbReference type="RefSeq" id="WP_131580819.1">
    <property type="nucleotide sequence ID" value="NZ_SJZJ01000001.1"/>
</dbReference>
<dbReference type="OrthoDB" id="3203793at2"/>
<comment type="caution">
    <text evidence="1">The sequence shown here is derived from an EMBL/GenBank/DDBJ whole genome shotgun (WGS) entry which is preliminary data.</text>
</comment>
<keyword evidence="2" id="KW-1185">Reference proteome</keyword>
<sequence>MTTAAPDRELLRMAAEAATTKAAAAANGCERPVRLKGSKSLVNVKTGELTTLYSSDQELDGTTYVRCGNRREAECESCSHEYKGDAWHLLVAGLSGGKGIPAEVASRPATFLTLTAPSFGPVHGLRENAPCRPRRDHPRCRHGRALWCNRRHFPGDPMNGEPLCRDCYDYVAHVLWQWHVPELWRRFIIRLQRLLAAAAGIAATDFKKYAKVSYSKVAEFQIRGVVHFHVPMRLDGPLGPDGPACELPISAEVLEHVAKAAAEEVWVDSEPLRDGTVVRLRWGKQVDLRTISSEHSRDADRSSHGTHPEQVASYLAKYLTKATAEFGLPTRVRSAIHARSCGASPQAAKIVETCQRIAREGGPYERLAMYYATLGYRGHPITKSRAYSVTFGQLRRARRVFRRASHVDPNADVRDLPDDEVPEGFELVSSWLYVGRGYLELDQAARAVESAIRSRSRGHD</sequence>
<reference evidence="1 2" key="1">
    <citation type="submission" date="2019-03" db="EMBL/GenBank/DDBJ databases">
        <authorList>
            <person name="Kim M.K.M."/>
        </authorList>
    </citation>
    <scope>NUCLEOTIDE SEQUENCE [LARGE SCALE GENOMIC DNA]</scope>
    <source>
        <strain evidence="1 2">18JY15-6</strain>
    </source>
</reference>
<evidence type="ECO:0000313" key="1">
    <source>
        <dbReference type="EMBL" id="TCJ31071.1"/>
    </source>
</evidence>
<dbReference type="InterPro" id="IPR046828">
    <property type="entry name" value="RepSA"/>
</dbReference>
<evidence type="ECO:0000313" key="2">
    <source>
        <dbReference type="Proteomes" id="UP000295453"/>
    </source>
</evidence>
<dbReference type="AlphaFoldDB" id="A0A4R1CJ34"/>
<organism evidence="1 2">
    <name type="scientific">Nocardioides jejuensis</name>
    <dbReference type="NCBI Taxonomy" id="2502782"/>
    <lineage>
        <taxon>Bacteria</taxon>
        <taxon>Bacillati</taxon>
        <taxon>Actinomycetota</taxon>
        <taxon>Actinomycetes</taxon>
        <taxon>Propionibacteriales</taxon>
        <taxon>Nocardioidaceae</taxon>
        <taxon>Nocardioides</taxon>
    </lineage>
</organism>